<gene>
    <name evidence="3" type="ORF">TAV2_LOCUS14443</name>
</gene>
<dbReference type="EMBL" id="OU466860">
    <property type="protein sequence ID" value="CAH2057697.1"/>
    <property type="molecule type" value="Genomic_DNA"/>
</dbReference>
<keyword evidence="4" id="KW-1185">Reference proteome</keyword>
<name>A0AAU9S1A0_THLAR</name>
<dbReference type="PANTHER" id="PTHR33645">
    <property type="entry name" value="AMINOPEPTIDASE (DUF3754)"/>
    <property type="match status" value="1"/>
</dbReference>
<feature type="region of interest" description="Disordered" evidence="1">
    <location>
        <begin position="167"/>
        <end position="201"/>
    </location>
</feature>
<dbReference type="PANTHER" id="PTHR33645:SF2">
    <property type="entry name" value="FAMILY PROTEIN, PUTATIVE (DUF3754)-RELATED"/>
    <property type="match status" value="1"/>
</dbReference>
<feature type="compositionally biased region" description="Acidic residues" evidence="1">
    <location>
        <begin position="85"/>
        <end position="94"/>
    </location>
</feature>
<feature type="region of interest" description="Disordered" evidence="1">
    <location>
        <begin position="56"/>
        <end position="99"/>
    </location>
</feature>
<dbReference type="Proteomes" id="UP000836841">
    <property type="component" value="Chromosome 4"/>
</dbReference>
<organism evidence="3 4">
    <name type="scientific">Thlaspi arvense</name>
    <name type="common">Field penny-cress</name>
    <dbReference type="NCBI Taxonomy" id="13288"/>
    <lineage>
        <taxon>Eukaryota</taxon>
        <taxon>Viridiplantae</taxon>
        <taxon>Streptophyta</taxon>
        <taxon>Embryophyta</taxon>
        <taxon>Tracheophyta</taxon>
        <taxon>Spermatophyta</taxon>
        <taxon>Magnoliopsida</taxon>
        <taxon>eudicotyledons</taxon>
        <taxon>Gunneridae</taxon>
        <taxon>Pentapetalae</taxon>
        <taxon>rosids</taxon>
        <taxon>malvids</taxon>
        <taxon>Brassicales</taxon>
        <taxon>Brassicaceae</taxon>
        <taxon>Thlaspideae</taxon>
        <taxon>Thlaspi</taxon>
    </lineage>
</organism>
<keyword evidence="2" id="KW-0472">Membrane</keyword>
<protein>
    <submittedName>
        <fullName evidence="3">Uncharacterized protein</fullName>
    </submittedName>
</protein>
<evidence type="ECO:0000256" key="1">
    <source>
        <dbReference type="SAM" id="MobiDB-lite"/>
    </source>
</evidence>
<keyword evidence="2" id="KW-1133">Transmembrane helix</keyword>
<dbReference type="Pfam" id="PF12576">
    <property type="entry name" value="DUF3754"/>
    <property type="match status" value="1"/>
</dbReference>
<proteinExistence type="predicted"/>
<sequence length="704" mass="79262">MFSLRSLTSFVALPPRSKPSRTLRRRSVRCRLTEAASFAPLDVVSGESERAIASLTELQNGGGWKTPEEEFPSAEDGGEGREGGAGDDESEEEERISSIHVPREKYISVSKSDLVDGIVTTLLDSQDGDADIFLLLASCLDSILHAEHKRVLEQMRADFVATQSLEEVNIGGDEESSTSSGRETDSEEEVNSKAKKSEPRSVNGYEGLSIPLADGFDIWNFLISSGKHAKRRSAESVNAATRFQRSFIQLLDNAGFEELSARDLALTSALNTDYLLTLPVYVDWKKASESNAIVFRRGYATEKQKGLLLVEKLDYIQSIVLRGTFWTISKPLRKVGKLINKALNEASQTQEIQDLSERMKVWLKELSLFKESYLERVQTSDKLLEREIRSDSVLPMRLAAQRAVSRYEGLLTPVGPREKLFRKLLTWIGLISPGYEMPSQLANDTNASEPYLRPIFLSRMTLADIWKPASKKVCGNDIWKRIKTSISILFSPSTLQEPAFEELILLYTKDANEKGDKNKDETRSSLQLEIFERIPIPDLPVIFPHRKLYFRIIDTVRLDIASILGLTAYFVNYKFENISSSPSALFLDVIAVTALVIYATRVVLGYKQTWDRYQYKEAILTYAIILQAGKNQNMSYQGVGDRCERFMYDIFKIKVEMRVEKAISTLVRLGLVTETLIDGDTKLQAVPCAQAYVSLKELWNSLLG</sequence>
<feature type="transmembrane region" description="Helical" evidence="2">
    <location>
        <begin position="584"/>
        <end position="604"/>
    </location>
</feature>
<feature type="compositionally biased region" description="Basic and acidic residues" evidence="1">
    <location>
        <begin position="190"/>
        <end position="199"/>
    </location>
</feature>
<evidence type="ECO:0000256" key="2">
    <source>
        <dbReference type="SAM" id="Phobius"/>
    </source>
</evidence>
<dbReference type="AlphaFoldDB" id="A0AAU9S1A0"/>
<dbReference type="InterPro" id="IPR022227">
    <property type="entry name" value="DUF3754"/>
</dbReference>
<accession>A0AAU9S1A0</accession>
<evidence type="ECO:0000313" key="3">
    <source>
        <dbReference type="EMBL" id="CAH2057697.1"/>
    </source>
</evidence>
<reference evidence="3 4" key="1">
    <citation type="submission" date="2022-03" db="EMBL/GenBank/DDBJ databases">
        <authorList>
            <person name="Nunn A."/>
            <person name="Chopra R."/>
            <person name="Nunn A."/>
            <person name="Contreras Garrido A."/>
        </authorList>
    </citation>
    <scope>NUCLEOTIDE SEQUENCE [LARGE SCALE GENOMIC DNA]</scope>
</reference>
<keyword evidence="2" id="KW-0812">Transmembrane</keyword>
<evidence type="ECO:0000313" key="4">
    <source>
        <dbReference type="Proteomes" id="UP000836841"/>
    </source>
</evidence>